<dbReference type="PANTHER" id="PTHR30204">
    <property type="entry name" value="REDOX-CYCLING DRUG-SENSING TRANSCRIPTIONAL ACTIVATOR SOXR"/>
    <property type="match status" value="1"/>
</dbReference>
<keyword evidence="4" id="KW-1185">Reference proteome</keyword>
<proteinExistence type="predicted"/>
<evidence type="ECO:0000256" key="1">
    <source>
        <dbReference type="ARBA" id="ARBA00023125"/>
    </source>
</evidence>
<reference evidence="3" key="1">
    <citation type="submission" date="2022-04" db="EMBL/GenBank/DDBJ databases">
        <authorList>
            <person name="Criscuolo A."/>
        </authorList>
    </citation>
    <scope>NUCLEOTIDE SEQUENCE</scope>
    <source>
        <strain evidence="3">CIP111895</strain>
    </source>
</reference>
<comment type="caution">
    <text evidence="3">The sequence shown here is derived from an EMBL/GenBank/DDBJ whole genome shotgun (WGS) entry which is preliminary data.</text>
</comment>
<gene>
    <name evidence="3" type="ORF">BACCIP111895_00987</name>
</gene>
<feature type="domain" description="HTH merR-type" evidence="2">
    <location>
        <begin position="1"/>
        <end position="67"/>
    </location>
</feature>
<dbReference type="RefSeq" id="WP_248734161.1">
    <property type="nucleotide sequence ID" value="NZ_CALBWS010000003.1"/>
</dbReference>
<dbReference type="PANTHER" id="PTHR30204:SF96">
    <property type="entry name" value="CHROMOSOME-ANCHORING PROTEIN RACA"/>
    <property type="match status" value="1"/>
</dbReference>
<dbReference type="SMART" id="SM00422">
    <property type="entry name" value="HTH_MERR"/>
    <property type="match status" value="1"/>
</dbReference>
<accession>A0ABM9EMK4</accession>
<protein>
    <recommendedName>
        <fullName evidence="2">HTH merR-type domain-containing protein</fullName>
    </recommendedName>
</protein>
<keyword evidence="1" id="KW-0238">DNA-binding</keyword>
<evidence type="ECO:0000313" key="4">
    <source>
        <dbReference type="Proteomes" id="UP000838308"/>
    </source>
</evidence>
<dbReference type="Pfam" id="PF13411">
    <property type="entry name" value="MerR_1"/>
    <property type="match status" value="1"/>
</dbReference>
<evidence type="ECO:0000313" key="3">
    <source>
        <dbReference type="EMBL" id="CAH2713833.1"/>
    </source>
</evidence>
<dbReference type="SUPFAM" id="SSF46955">
    <property type="entry name" value="Putative DNA-binding domain"/>
    <property type="match status" value="1"/>
</dbReference>
<dbReference type="InterPro" id="IPR000551">
    <property type="entry name" value="MerR-type_HTH_dom"/>
</dbReference>
<dbReference type="Proteomes" id="UP000838308">
    <property type="component" value="Unassembled WGS sequence"/>
</dbReference>
<dbReference type="Gene3D" id="1.10.1660.10">
    <property type="match status" value="1"/>
</dbReference>
<dbReference type="EMBL" id="CALBWS010000003">
    <property type="protein sequence ID" value="CAH2713833.1"/>
    <property type="molecule type" value="Genomic_DNA"/>
</dbReference>
<name>A0ABM9EMK4_9BACI</name>
<sequence>MKIGSFAKLFNVSVDTIRYYIELGLLVPEKNGAQFHMNQSCLDDMELIVELKILQFSLKEIQQFLSYKRLTMNIDIGYYKKLLLDKKNNFLDEKRELNRFIRLVDNKLQSLDQPNVPCSSIGVPISFVPFFYCPYCKIPLIITDASILNSSISAAKLTCSCGYFTSIQDGIIITSNLEESPYCILNDETMKEFNPNFVSLREKGDQWIIKLLKEQNLSNKVVIETNIDISASLPKYISSLDLDTFYIFCGFSLTMIKKLRNFIERINPKLRVIYIQNTDYTLPLKPGSIDVIIDSITTNDICSHMNVFPITLLQNYINQDTKVIGNYLYYHEGATSLLNFRTLYPNSHQHVLYPNYLEYNLEKEGLKIQNKTVIGSTDNPGIFLDYHEQGEKVNLLGYIANRIDNFKFSEIF</sequence>
<evidence type="ECO:0000259" key="2">
    <source>
        <dbReference type="PROSITE" id="PS50937"/>
    </source>
</evidence>
<dbReference type="InterPro" id="IPR009061">
    <property type="entry name" value="DNA-bd_dom_put_sf"/>
</dbReference>
<dbReference type="PROSITE" id="PS50937">
    <property type="entry name" value="HTH_MERR_2"/>
    <property type="match status" value="1"/>
</dbReference>
<organism evidence="3 4">
    <name type="scientific">Neobacillus rhizosphaerae</name>
    <dbReference type="NCBI Taxonomy" id="2880965"/>
    <lineage>
        <taxon>Bacteria</taxon>
        <taxon>Bacillati</taxon>
        <taxon>Bacillota</taxon>
        <taxon>Bacilli</taxon>
        <taxon>Bacillales</taxon>
        <taxon>Bacillaceae</taxon>
        <taxon>Neobacillus</taxon>
    </lineage>
</organism>
<dbReference type="InterPro" id="IPR047057">
    <property type="entry name" value="MerR_fam"/>
</dbReference>